<sequence length="243" mass="26477">MSTLLKYLLCSVIIICAGCTSSSYTTPGEPANFADINREDIAEIVSRKPSPNFPARIAVIRIQAPNYVSYTAEGQRYGGFSIIPAHELTADNTLQKIQQWPQVTTVVPVSSLLIPANAKSIDDLRLAAAKLQADVLMIYTIDTKFYINNHFHASFSLLSLGMMPDRNANVTATATAIFTDVRTGFTYGTADATAKATGLTSAWSSDATVDKKRVEAEQLAFNDLVKAADQTWQGIVEQYSIKK</sequence>
<evidence type="ECO:0000313" key="2">
    <source>
        <dbReference type="EMBL" id="QQP86967.1"/>
    </source>
</evidence>
<dbReference type="AlphaFoldDB" id="A0A974NI38"/>
<gene>
    <name evidence="2" type="ORF">JHT90_06905</name>
</gene>
<feature type="signal peptide" evidence="1">
    <location>
        <begin position="1"/>
        <end position="25"/>
    </location>
</feature>
<accession>A0A974NI38</accession>
<evidence type="ECO:0000256" key="1">
    <source>
        <dbReference type="SAM" id="SignalP"/>
    </source>
</evidence>
<organism evidence="2 3">
    <name type="scientific">Entomomonas asaccharolytica</name>
    <dbReference type="NCBI Taxonomy" id="2785331"/>
    <lineage>
        <taxon>Bacteria</taxon>
        <taxon>Pseudomonadati</taxon>
        <taxon>Pseudomonadota</taxon>
        <taxon>Gammaproteobacteria</taxon>
        <taxon>Pseudomonadales</taxon>
        <taxon>Pseudomonadaceae</taxon>
        <taxon>Entomomonas</taxon>
    </lineage>
</organism>
<name>A0A974NI38_9GAMM</name>
<keyword evidence="3" id="KW-1185">Reference proteome</keyword>
<dbReference type="EMBL" id="CP067393">
    <property type="protein sequence ID" value="QQP86967.1"/>
    <property type="molecule type" value="Genomic_DNA"/>
</dbReference>
<protein>
    <recommendedName>
        <fullName evidence="4">Rhombotarget lipoprotein</fullName>
    </recommendedName>
</protein>
<evidence type="ECO:0008006" key="4">
    <source>
        <dbReference type="Google" id="ProtNLM"/>
    </source>
</evidence>
<proteinExistence type="predicted"/>
<feature type="chain" id="PRO_5037882782" description="Rhombotarget lipoprotein" evidence="1">
    <location>
        <begin position="26"/>
        <end position="243"/>
    </location>
</feature>
<keyword evidence="1" id="KW-0732">Signal</keyword>
<dbReference type="Proteomes" id="UP000595278">
    <property type="component" value="Chromosome"/>
</dbReference>
<reference evidence="2 3" key="1">
    <citation type="submission" date="2021-01" db="EMBL/GenBank/DDBJ databases">
        <title>Entomomonas sp. F2A isolated from a house cricket (Acheta domesticus).</title>
        <authorList>
            <person name="Spergser J."/>
            <person name="Busse H.-J."/>
        </authorList>
    </citation>
    <scope>NUCLEOTIDE SEQUENCE [LARGE SCALE GENOMIC DNA]</scope>
    <source>
        <strain evidence="2 3">F2A</strain>
    </source>
</reference>
<dbReference type="RefSeq" id="WP_201095489.1">
    <property type="nucleotide sequence ID" value="NZ_CP067393.1"/>
</dbReference>
<evidence type="ECO:0000313" key="3">
    <source>
        <dbReference type="Proteomes" id="UP000595278"/>
    </source>
</evidence>
<dbReference type="KEGG" id="eaz:JHT90_06905"/>